<dbReference type="InterPro" id="IPR000182">
    <property type="entry name" value="GNAT_dom"/>
</dbReference>
<evidence type="ECO:0000313" key="2">
    <source>
        <dbReference type="EMBL" id="MDQ0426579.1"/>
    </source>
</evidence>
<dbReference type="PANTHER" id="PTHR42791">
    <property type="entry name" value="GNAT FAMILY ACETYLTRANSFERASE"/>
    <property type="match status" value="1"/>
</dbReference>
<name>A0ABU0GNP1_9CELL</name>
<sequence>MVSLRPATAADVPTLRTVCALAYRDNPLMRWVLPDDATRADACAAWLGPALERYVAHGRVDVAVAGDAVVAVAAWRPAGVDLAGAGAPVLPSPAGVLRALVGATRADEVLTALARSAPLAPTTPGAYLNYLAVHPEHQGRGVGAALLDAGLATLRAQGAGTPWLATTDPANLPFYARRGCTAAGTVDLAPGGPTLTVLHAA</sequence>
<dbReference type="Gene3D" id="3.40.630.30">
    <property type="match status" value="1"/>
</dbReference>
<dbReference type="SUPFAM" id="SSF55729">
    <property type="entry name" value="Acyl-CoA N-acyltransferases (Nat)"/>
    <property type="match status" value="1"/>
</dbReference>
<dbReference type="EMBL" id="JAUSVM010000001">
    <property type="protein sequence ID" value="MDQ0426579.1"/>
    <property type="molecule type" value="Genomic_DNA"/>
</dbReference>
<evidence type="ECO:0000313" key="3">
    <source>
        <dbReference type="Proteomes" id="UP001240250"/>
    </source>
</evidence>
<gene>
    <name evidence="2" type="ORF">JO380_002960</name>
</gene>
<dbReference type="RefSeq" id="WP_070320422.1">
    <property type="nucleotide sequence ID" value="NZ_JAUSVM010000001.1"/>
</dbReference>
<keyword evidence="3" id="KW-1185">Reference proteome</keyword>
<protein>
    <submittedName>
        <fullName evidence="2">GNAT superfamily N-acetyltransferase</fullName>
    </submittedName>
</protein>
<dbReference type="Pfam" id="PF00583">
    <property type="entry name" value="Acetyltransf_1"/>
    <property type="match status" value="1"/>
</dbReference>
<dbReference type="Proteomes" id="UP001240250">
    <property type="component" value="Unassembled WGS sequence"/>
</dbReference>
<reference evidence="2 3" key="1">
    <citation type="submission" date="2023-07" db="EMBL/GenBank/DDBJ databases">
        <title>Sequencing the genomes of 1000 actinobacteria strains.</title>
        <authorList>
            <person name="Klenk H.-P."/>
        </authorList>
    </citation>
    <scope>NUCLEOTIDE SEQUENCE [LARGE SCALE GENOMIC DNA]</scope>
    <source>
        <strain evidence="2 3">DSM 14785</strain>
    </source>
</reference>
<dbReference type="InterPro" id="IPR052523">
    <property type="entry name" value="Trichothecene_AcTrans"/>
</dbReference>
<organism evidence="2 3">
    <name type="scientific">Cellulomonas iranensis</name>
    <dbReference type="NCBI Taxonomy" id="76862"/>
    <lineage>
        <taxon>Bacteria</taxon>
        <taxon>Bacillati</taxon>
        <taxon>Actinomycetota</taxon>
        <taxon>Actinomycetes</taxon>
        <taxon>Micrococcales</taxon>
        <taxon>Cellulomonadaceae</taxon>
        <taxon>Cellulomonas</taxon>
    </lineage>
</organism>
<proteinExistence type="predicted"/>
<dbReference type="PROSITE" id="PS51186">
    <property type="entry name" value="GNAT"/>
    <property type="match status" value="1"/>
</dbReference>
<accession>A0ABU0GNP1</accession>
<dbReference type="CDD" id="cd04301">
    <property type="entry name" value="NAT_SF"/>
    <property type="match status" value="1"/>
</dbReference>
<dbReference type="InterPro" id="IPR016181">
    <property type="entry name" value="Acyl_CoA_acyltransferase"/>
</dbReference>
<evidence type="ECO:0000259" key="1">
    <source>
        <dbReference type="PROSITE" id="PS51186"/>
    </source>
</evidence>
<comment type="caution">
    <text evidence="2">The sequence shown here is derived from an EMBL/GenBank/DDBJ whole genome shotgun (WGS) entry which is preliminary data.</text>
</comment>
<dbReference type="PANTHER" id="PTHR42791:SF1">
    <property type="entry name" value="N-ACETYLTRANSFERASE DOMAIN-CONTAINING PROTEIN"/>
    <property type="match status" value="1"/>
</dbReference>
<feature type="domain" description="N-acetyltransferase" evidence="1">
    <location>
        <begin position="2"/>
        <end position="201"/>
    </location>
</feature>